<dbReference type="SUPFAM" id="SSF51011">
    <property type="entry name" value="Glycosyl hydrolase domain"/>
    <property type="match status" value="1"/>
</dbReference>
<comment type="catalytic activity">
    <reaction evidence="1 10">
        <text>Transfers a segment of a (1-&gt;4)-alpha-D-glucan chain to a primary hydroxy group in a similar glucan chain.</text>
        <dbReference type="EC" id="2.4.1.18"/>
    </reaction>
</comment>
<dbReference type="GO" id="GO:0043169">
    <property type="term" value="F:cation binding"/>
    <property type="evidence" value="ECO:0007669"/>
    <property type="project" value="InterPro"/>
</dbReference>
<feature type="region of interest" description="Disordered" evidence="12">
    <location>
        <begin position="624"/>
        <end position="652"/>
    </location>
</feature>
<feature type="domain" description="Glycosyl hydrolase family 13 catalytic" evidence="13">
    <location>
        <begin position="151"/>
        <end position="500"/>
    </location>
</feature>
<dbReference type="EC" id="2.4.1.18" evidence="10"/>
<dbReference type="Gene3D" id="2.60.40.10">
    <property type="entry name" value="Immunoglobulins"/>
    <property type="match status" value="1"/>
</dbReference>
<dbReference type="NCBIfam" id="NF003811">
    <property type="entry name" value="PRK05402.1"/>
    <property type="match status" value="1"/>
</dbReference>
<dbReference type="PIRSF" id="PIRSF000463">
    <property type="entry name" value="GlgB"/>
    <property type="match status" value="1"/>
</dbReference>
<feature type="active site" description="Nucleophile" evidence="10 11">
    <location>
        <position position="308"/>
    </location>
</feature>
<sequence>MVFHPTEFQLHLFHEGALFKSHELFGAHVISEGGRTYTRFCVWAPHASEVRLAGDFNDWEGNGFNFEKVNKEGVWLFVAEQNLTGSLYKYEIITSSGEKKLKADPYAFYSEIRPNTASIVHSLGGYKWNDRSWMRKRDKKDSTSEPVSIYEVHLGSWKKAEDGSFLNYRELADQLVPYVLEHGYTHVELLPLTEHPLDISWGYQTTGYFSVTSRYGTPHDFMYFVDKCHQNNIGVILDWVPGHFCKDAHGLYNFDGGYAYDYLNEHERENRVWGTANFDLGKTEVNSFLISSAIFWLEKYHIDGFRVDAVANIIYRPNSESEVNPHGITFLKKLNSAVGSIRPNILMIAEDSTDWPNVTTTPKHGGLGFTYKWNMGWMNDMLKYMETDPNHRRYHHNKVTFSMMYAFSENFILPFSHDEVVHGKKSLLDKMPGDYWQKFAQLRLLLGYQIAHPGKKLTFMGTELGQFSEWKDKEELDWHLTDYEMHAKLNLFVKELNKLYKRSKPLYQLDSTPEGFEWIDANNHQQSVFSFARRGTNDDDFLVIVCNFTWHAYTGYRIGVPGLERYREILNSDSLEFGGSGVINKKVIKAEKEGFHGMPFSVVMNVPPYGISILRPVKKRKGINANAKEEDGSHASGRRTGEQAKFIDKRTG</sequence>
<comment type="pathway">
    <text evidence="3 10">Glycan biosynthesis; glycogen biosynthesis.</text>
</comment>
<dbReference type="PANTHER" id="PTHR43651:SF3">
    <property type="entry name" value="1,4-ALPHA-GLUCAN-BRANCHING ENZYME"/>
    <property type="match status" value="1"/>
</dbReference>
<dbReference type="InterPro" id="IPR006048">
    <property type="entry name" value="A-amylase/branching_C"/>
</dbReference>
<dbReference type="GO" id="GO:0003844">
    <property type="term" value="F:1,4-alpha-glucan branching enzyme activity"/>
    <property type="evidence" value="ECO:0007669"/>
    <property type="project" value="UniProtKB-UniRule"/>
</dbReference>
<dbReference type="InterPro" id="IPR013780">
    <property type="entry name" value="Glyco_hydro_b"/>
</dbReference>
<dbReference type="Pfam" id="PF02806">
    <property type="entry name" value="Alpha-amylase_C"/>
    <property type="match status" value="1"/>
</dbReference>
<keyword evidence="9 10" id="KW-0119">Carbohydrate metabolism</keyword>
<dbReference type="FunFam" id="2.60.40.1180:FF:000002">
    <property type="entry name" value="1,4-alpha-glucan branching enzyme GlgB"/>
    <property type="match status" value="1"/>
</dbReference>
<evidence type="ECO:0000256" key="9">
    <source>
        <dbReference type="ARBA" id="ARBA00023277"/>
    </source>
</evidence>
<dbReference type="EMBL" id="QWEG01000003">
    <property type="protein sequence ID" value="RHW42178.1"/>
    <property type="molecule type" value="Genomic_DNA"/>
</dbReference>
<dbReference type="Pfam" id="PF00128">
    <property type="entry name" value="Alpha-amylase"/>
    <property type="match status" value="2"/>
</dbReference>
<evidence type="ECO:0000256" key="7">
    <source>
        <dbReference type="ARBA" id="ARBA00022679"/>
    </source>
</evidence>
<dbReference type="PANTHER" id="PTHR43651">
    <property type="entry name" value="1,4-ALPHA-GLUCAN-BRANCHING ENZYME"/>
    <property type="match status" value="1"/>
</dbReference>
<accession>A0A417YXG1</accession>
<evidence type="ECO:0000256" key="8">
    <source>
        <dbReference type="ARBA" id="ARBA00023056"/>
    </source>
</evidence>
<dbReference type="InterPro" id="IPR013783">
    <property type="entry name" value="Ig-like_fold"/>
</dbReference>
<dbReference type="FunFam" id="3.20.20.80:FF:000003">
    <property type="entry name" value="1,4-alpha-glucan branching enzyme GlgB"/>
    <property type="match status" value="1"/>
</dbReference>
<proteinExistence type="inferred from homology"/>
<evidence type="ECO:0000313" key="15">
    <source>
        <dbReference type="Proteomes" id="UP000284416"/>
    </source>
</evidence>
<dbReference type="Gene3D" id="2.60.40.1180">
    <property type="entry name" value="Golgi alpha-mannosidase II"/>
    <property type="match status" value="1"/>
</dbReference>
<evidence type="ECO:0000256" key="2">
    <source>
        <dbReference type="ARBA" id="ARBA00002953"/>
    </source>
</evidence>
<dbReference type="GO" id="GO:0004553">
    <property type="term" value="F:hydrolase activity, hydrolyzing O-glycosyl compounds"/>
    <property type="evidence" value="ECO:0007669"/>
    <property type="project" value="InterPro"/>
</dbReference>
<dbReference type="NCBIfam" id="TIGR01515">
    <property type="entry name" value="branching_enzym"/>
    <property type="match status" value="1"/>
</dbReference>
<comment type="caution">
    <text evidence="14">The sequence shown here is derived from an EMBL/GenBank/DDBJ whole genome shotgun (WGS) entry which is preliminary data.</text>
</comment>
<reference evidence="14 15" key="1">
    <citation type="journal article" date="2017" name="Int. J. Syst. Evol. Microbiol.">
        <title>Bacillus notoginsengisoli sp. nov., a novel bacterium isolated from the rhizosphere of Panax notoginseng.</title>
        <authorList>
            <person name="Zhang M.Y."/>
            <person name="Cheng J."/>
            <person name="Cai Y."/>
            <person name="Zhang T.Y."/>
            <person name="Wu Y.Y."/>
            <person name="Manikprabhu D."/>
            <person name="Li W.J."/>
            <person name="Zhang Y.X."/>
        </authorList>
    </citation>
    <scope>NUCLEOTIDE SEQUENCE [LARGE SCALE GENOMIC DNA]</scope>
    <source>
        <strain evidence="14 15">JCM 30743</strain>
    </source>
</reference>
<evidence type="ECO:0000256" key="4">
    <source>
        <dbReference type="ARBA" id="ARBA00009000"/>
    </source>
</evidence>
<dbReference type="OrthoDB" id="9800174at2"/>
<organism evidence="14 15">
    <name type="scientific">Neobacillus notoginsengisoli</name>
    <dbReference type="NCBI Taxonomy" id="1578198"/>
    <lineage>
        <taxon>Bacteria</taxon>
        <taxon>Bacillati</taxon>
        <taxon>Bacillota</taxon>
        <taxon>Bacilli</taxon>
        <taxon>Bacillales</taxon>
        <taxon>Bacillaceae</taxon>
        <taxon>Neobacillus</taxon>
    </lineage>
</organism>
<feature type="compositionally biased region" description="Basic and acidic residues" evidence="12">
    <location>
        <begin position="627"/>
        <end position="652"/>
    </location>
</feature>
<dbReference type="InterPro" id="IPR004193">
    <property type="entry name" value="Glyco_hydro_13_N"/>
</dbReference>
<dbReference type="Pfam" id="PF02922">
    <property type="entry name" value="CBM_48"/>
    <property type="match status" value="1"/>
</dbReference>
<dbReference type="AlphaFoldDB" id="A0A417YXG1"/>
<evidence type="ECO:0000256" key="6">
    <source>
        <dbReference type="ARBA" id="ARBA00022676"/>
    </source>
</evidence>
<dbReference type="CDD" id="cd02855">
    <property type="entry name" value="E_set_GBE_prok_N"/>
    <property type="match status" value="1"/>
</dbReference>
<keyword evidence="5 10" id="KW-0321">Glycogen metabolism</keyword>
<evidence type="ECO:0000313" key="14">
    <source>
        <dbReference type="EMBL" id="RHW42178.1"/>
    </source>
</evidence>
<dbReference type="InterPro" id="IPR014756">
    <property type="entry name" value="Ig_E-set"/>
</dbReference>
<keyword evidence="15" id="KW-1185">Reference proteome</keyword>
<dbReference type="SUPFAM" id="SSF51445">
    <property type="entry name" value="(Trans)glycosidases"/>
    <property type="match status" value="1"/>
</dbReference>
<comment type="subunit">
    <text evidence="10">Monomer.</text>
</comment>
<dbReference type="InterPro" id="IPR044143">
    <property type="entry name" value="GlgB_N_E_set_prok"/>
</dbReference>
<evidence type="ECO:0000256" key="3">
    <source>
        <dbReference type="ARBA" id="ARBA00004964"/>
    </source>
</evidence>
<dbReference type="RefSeq" id="WP_118919833.1">
    <property type="nucleotide sequence ID" value="NZ_QWEG01000003.1"/>
</dbReference>
<keyword evidence="8 10" id="KW-0320">Glycogen biosynthesis</keyword>
<dbReference type="UniPathway" id="UPA00164"/>
<dbReference type="GO" id="GO:0005829">
    <property type="term" value="C:cytosol"/>
    <property type="evidence" value="ECO:0007669"/>
    <property type="project" value="TreeGrafter"/>
</dbReference>
<evidence type="ECO:0000256" key="5">
    <source>
        <dbReference type="ARBA" id="ARBA00022600"/>
    </source>
</evidence>
<comment type="function">
    <text evidence="2 10">Catalyzes the formation of the alpha-1,6-glucosidic linkages in glycogen by scission of a 1,4-alpha-linked oligosaccharide from growing alpha-1,4-glucan chains and the subsequent attachment of the oligosaccharide to the alpha-1,6 position.</text>
</comment>
<dbReference type="HAMAP" id="MF_00685">
    <property type="entry name" value="GlgB"/>
    <property type="match status" value="1"/>
</dbReference>
<dbReference type="NCBIfam" id="NF008967">
    <property type="entry name" value="PRK12313.1"/>
    <property type="match status" value="1"/>
</dbReference>
<dbReference type="GO" id="GO:0005978">
    <property type="term" value="P:glycogen biosynthetic process"/>
    <property type="evidence" value="ECO:0007669"/>
    <property type="project" value="UniProtKB-UniRule"/>
</dbReference>
<evidence type="ECO:0000259" key="13">
    <source>
        <dbReference type="SMART" id="SM00642"/>
    </source>
</evidence>
<dbReference type="InterPro" id="IPR037439">
    <property type="entry name" value="Branching_enzy"/>
</dbReference>
<dbReference type="CDD" id="cd11322">
    <property type="entry name" value="AmyAc_Glg_BE"/>
    <property type="match status" value="1"/>
</dbReference>
<comment type="similarity">
    <text evidence="4 10">Belongs to the glycosyl hydrolase 13 family. GlgB subfamily.</text>
</comment>
<evidence type="ECO:0000256" key="10">
    <source>
        <dbReference type="HAMAP-Rule" id="MF_00685"/>
    </source>
</evidence>
<keyword evidence="6 10" id="KW-0328">Glycosyltransferase</keyword>
<dbReference type="InterPro" id="IPR017853">
    <property type="entry name" value="GH"/>
</dbReference>
<evidence type="ECO:0000256" key="11">
    <source>
        <dbReference type="PIRSR" id="PIRSR000463-1"/>
    </source>
</evidence>
<gene>
    <name evidence="10 14" type="primary">glgB</name>
    <name evidence="14" type="ORF">D1B31_05990</name>
</gene>
<dbReference type="Gene3D" id="3.20.20.80">
    <property type="entry name" value="Glycosidases"/>
    <property type="match status" value="1"/>
</dbReference>
<dbReference type="SMART" id="SM00642">
    <property type="entry name" value="Aamy"/>
    <property type="match status" value="1"/>
</dbReference>
<evidence type="ECO:0000256" key="12">
    <source>
        <dbReference type="SAM" id="MobiDB-lite"/>
    </source>
</evidence>
<dbReference type="Proteomes" id="UP000284416">
    <property type="component" value="Unassembled WGS sequence"/>
</dbReference>
<dbReference type="SUPFAM" id="SSF81296">
    <property type="entry name" value="E set domains"/>
    <property type="match status" value="1"/>
</dbReference>
<dbReference type="InterPro" id="IPR006047">
    <property type="entry name" value="GH13_cat_dom"/>
</dbReference>
<name>A0A417YXG1_9BACI</name>
<dbReference type="InterPro" id="IPR006407">
    <property type="entry name" value="GlgB"/>
</dbReference>
<evidence type="ECO:0000256" key="1">
    <source>
        <dbReference type="ARBA" id="ARBA00000826"/>
    </source>
</evidence>
<keyword evidence="7 10" id="KW-0808">Transferase</keyword>
<feature type="active site" description="Proton donor" evidence="10 11">
    <location>
        <position position="350"/>
    </location>
</feature>
<protein>
    <recommendedName>
        <fullName evidence="10">1,4-alpha-glucan branching enzyme GlgB</fullName>
        <ecNumber evidence="10">2.4.1.18</ecNumber>
    </recommendedName>
    <alternativeName>
        <fullName evidence="10">1,4-alpha-D-glucan:1,4-alpha-D-glucan 6-glucosyl-transferase</fullName>
    </alternativeName>
    <alternativeName>
        <fullName evidence="10">Alpha-(1-&gt;4)-glucan branching enzyme</fullName>
    </alternativeName>
    <alternativeName>
        <fullName evidence="10">Glycogen branching enzyme</fullName>
        <shortName evidence="10">BE</shortName>
    </alternativeName>
</protein>